<name>A0AAD8M4U8_9APIA</name>
<dbReference type="PANTHER" id="PTHR11743:SF60">
    <property type="entry name" value="MITOCHONDRIAL OUTER MEMBRANE PROTEIN PORIN 1"/>
    <property type="match status" value="1"/>
</dbReference>
<evidence type="ECO:0000313" key="2">
    <source>
        <dbReference type="EMBL" id="KAK1359537.1"/>
    </source>
</evidence>
<evidence type="ECO:0000313" key="3">
    <source>
        <dbReference type="Proteomes" id="UP001237642"/>
    </source>
</evidence>
<accession>A0AAD8M4U8</accession>
<dbReference type="EMBL" id="JAUIZM010000010">
    <property type="protein sequence ID" value="KAK1359537.1"/>
    <property type="molecule type" value="Genomic_DNA"/>
</dbReference>
<sequence length="296" mass="32116">MGKVPGLYSDISKKTRDLLHKDHSSNTVKFRPDAPPGLAITSSMKNGVYMSTISTQLKERNVTADINFKLGKHPNIFTNIVLDQRHLLPGLKAICNFNAFEPKSQMIGLHYLHDCAGKPGINANIIGLTRTPILNFSGLLGHNTAALGTNVSFDTKTGKFATCSAMISFGYAGLIASFNLNDKGNTLNASYYHKVRGKLSKETNIFQRALATLSITAVGAEATHKFSTTVNTITIGMQFGLGRLTTLKARVKHTGMASVVMQTKWNRKSLITTSAEVDIKALNKTPKLGLAFSTRS</sequence>
<comment type="similarity">
    <text evidence="1">Belongs to the eukaryotic mitochondrial porin (TC 1.B.8.1) family.</text>
</comment>
<dbReference type="Proteomes" id="UP001237642">
    <property type="component" value="Unassembled WGS sequence"/>
</dbReference>
<keyword evidence="3" id="KW-1185">Reference proteome</keyword>
<organism evidence="2 3">
    <name type="scientific">Heracleum sosnowskyi</name>
    <dbReference type="NCBI Taxonomy" id="360622"/>
    <lineage>
        <taxon>Eukaryota</taxon>
        <taxon>Viridiplantae</taxon>
        <taxon>Streptophyta</taxon>
        <taxon>Embryophyta</taxon>
        <taxon>Tracheophyta</taxon>
        <taxon>Spermatophyta</taxon>
        <taxon>Magnoliopsida</taxon>
        <taxon>eudicotyledons</taxon>
        <taxon>Gunneridae</taxon>
        <taxon>Pentapetalae</taxon>
        <taxon>asterids</taxon>
        <taxon>campanulids</taxon>
        <taxon>Apiales</taxon>
        <taxon>Apiaceae</taxon>
        <taxon>Apioideae</taxon>
        <taxon>apioid superclade</taxon>
        <taxon>Tordylieae</taxon>
        <taxon>Tordyliinae</taxon>
        <taxon>Heracleum</taxon>
    </lineage>
</organism>
<dbReference type="InterPro" id="IPR027246">
    <property type="entry name" value="Porin_Euk/Tom40"/>
</dbReference>
<reference evidence="2" key="2">
    <citation type="submission" date="2023-05" db="EMBL/GenBank/DDBJ databases">
        <authorList>
            <person name="Schelkunov M.I."/>
        </authorList>
    </citation>
    <scope>NUCLEOTIDE SEQUENCE</scope>
    <source>
        <strain evidence="2">Hsosn_3</strain>
        <tissue evidence="2">Leaf</tissue>
    </source>
</reference>
<dbReference type="PANTHER" id="PTHR11743">
    <property type="entry name" value="VOLTAGE-DEPENDENT ANION-SELECTIVE CHANNEL"/>
    <property type="match status" value="1"/>
</dbReference>
<dbReference type="GO" id="GO:0005741">
    <property type="term" value="C:mitochondrial outer membrane"/>
    <property type="evidence" value="ECO:0007669"/>
    <property type="project" value="InterPro"/>
</dbReference>
<proteinExistence type="inferred from homology"/>
<protein>
    <submittedName>
        <fullName evidence="2">Mitochondrial outer membrane protein porin of 34 kDa</fullName>
    </submittedName>
</protein>
<comment type="caution">
    <text evidence="2">The sequence shown here is derived from an EMBL/GenBank/DDBJ whole genome shotgun (WGS) entry which is preliminary data.</text>
</comment>
<dbReference type="InterPro" id="IPR023614">
    <property type="entry name" value="Porin_dom_sf"/>
</dbReference>
<dbReference type="AlphaFoldDB" id="A0AAD8M4U8"/>
<dbReference type="Gene3D" id="2.40.160.10">
    <property type="entry name" value="Porin"/>
    <property type="match status" value="1"/>
</dbReference>
<evidence type="ECO:0000256" key="1">
    <source>
        <dbReference type="ARBA" id="ARBA00009624"/>
    </source>
</evidence>
<dbReference type="Pfam" id="PF01459">
    <property type="entry name" value="Porin_3"/>
    <property type="match status" value="1"/>
</dbReference>
<dbReference type="InterPro" id="IPR001925">
    <property type="entry name" value="Porin_Euk"/>
</dbReference>
<dbReference type="CDD" id="cd07306">
    <property type="entry name" value="Porin3_VDAC"/>
    <property type="match status" value="1"/>
</dbReference>
<dbReference type="GO" id="GO:0008308">
    <property type="term" value="F:voltage-gated monoatomic anion channel activity"/>
    <property type="evidence" value="ECO:0007669"/>
    <property type="project" value="InterPro"/>
</dbReference>
<reference evidence="2" key="1">
    <citation type="submission" date="2023-02" db="EMBL/GenBank/DDBJ databases">
        <title>Genome of toxic invasive species Heracleum sosnowskyi carries increased number of genes despite the absence of recent whole-genome duplications.</title>
        <authorList>
            <person name="Schelkunov M."/>
            <person name="Shtratnikova V."/>
            <person name="Makarenko M."/>
            <person name="Klepikova A."/>
            <person name="Omelchenko D."/>
            <person name="Novikova G."/>
            <person name="Obukhova E."/>
            <person name="Bogdanov V."/>
            <person name="Penin A."/>
            <person name="Logacheva M."/>
        </authorList>
    </citation>
    <scope>NUCLEOTIDE SEQUENCE</scope>
    <source>
        <strain evidence="2">Hsosn_3</strain>
        <tissue evidence="2">Leaf</tissue>
    </source>
</reference>
<gene>
    <name evidence="2" type="ORF">POM88_044011</name>
</gene>